<protein>
    <submittedName>
        <fullName evidence="1">Uncharacterized protein</fullName>
    </submittedName>
</protein>
<dbReference type="AlphaFoldDB" id="A0A6L7ETY6"/>
<gene>
    <name evidence="1" type="ORF">GRQ65_11420</name>
</gene>
<accession>A0A6L7ETY6</accession>
<dbReference type="Proteomes" id="UP000473325">
    <property type="component" value="Unassembled WGS sequence"/>
</dbReference>
<reference evidence="1 2" key="1">
    <citation type="submission" date="2019-12" db="EMBL/GenBank/DDBJ databases">
        <authorList>
            <person name="Kun Z."/>
        </authorList>
    </citation>
    <scope>NUCLEOTIDE SEQUENCE [LARGE SCALE GENOMIC DNA]</scope>
    <source>
        <strain evidence="1 2">YIM 123512</strain>
    </source>
</reference>
<name>A0A6L7ETY6_9ACTN</name>
<keyword evidence="2" id="KW-1185">Reference proteome</keyword>
<comment type="caution">
    <text evidence="1">The sequence shown here is derived from an EMBL/GenBank/DDBJ whole genome shotgun (WGS) entry which is preliminary data.</text>
</comment>
<organism evidence="1 2">
    <name type="scientific">Nocardioides flavescens</name>
    <dbReference type="NCBI Taxonomy" id="2691959"/>
    <lineage>
        <taxon>Bacteria</taxon>
        <taxon>Bacillati</taxon>
        <taxon>Actinomycetota</taxon>
        <taxon>Actinomycetes</taxon>
        <taxon>Propionibacteriales</taxon>
        <taxon>Nocardioidaceae</taxon>
        <taxon>Nocardioides</taxon>
    </lineage>
</organism>
<dbReference type="EMBL" id="WUEK01000006">
    <property type="protein sequence ID" value="MXG90160.1"/>
    <property type="molecule type" value="Genomic_DNA"/>
</dbReference>
<evidence type="ECO:0000313" key="2">
    <source>
        <dbReference type="Proteomes" id="UP000473325"/>
    </source>
</evidence>
<sequence>MPTPDGVIPYVDHHDGPKRVLTLHLTSGNSLAKGQVAPIVSIDGRQYVVYWGAVAFEVPADRACHLSVHVEADRMTQHASALLTPGADLALTYATDYMSGVGSLR</sequence>
<evidence type="ECO:0000313" key="1">
    <source>
        <dbReference type="EMBL" id="MXG90160.1"/>
    </source>
</evidence>
<proteinExistence type="predicted"/>
<dbReference type="RefSeq" id="WP_160878089.1">
    <property type="nucleotide sequence ID" value="NZ_WUEK01000006.1"/>
</dbReference>